<feature type="compositionally biased region" description="Polar residues" evidence="1">
    <location>
        <begin position="97"/>
        <end position="106"/>
    </location>
</feature>
<dbReference type="AlphaFoldDB" id="A0AAV3QFY7"/>
<accession>A0AAV3QFY7</accession>
<evidence type="ECO:0000256" key="1">
    <source>
        <dbReference type="SAM" id="MobiDB-lite"/>
    </source>
</evidence>
<gene>
    <name evidence="2" type="ORF">LIER_39232</name>
</gene>
<reference evidence="2 3" key="1">
    <citation type="submission" date="2024-01" db="EMBL/GenBank/DDBJ databases">
        <title>The complete chloroplast genome sequence of Lithospermum erythrorhizon: insights into the phylogenetic relationship among Boraginaceae species and the maternal lineages of purple gromwells.</title>
        <authorList>
            <person name="Okada T."/>
            <person name="Watanabe K."/>
        </authorList>
    </citation>
    <scope>NUCLEOTIDE SEQUENCE [LARGE SCALE GENOMIC DNA]</scope>
</reference>
<evidence type="ECO:0000313" key="3">
    <source>
        <dbReference type="Proteomes" id="UP001454036"/>
    </source>
</evidence>
<dbReference type="Proteomes" id="UP001454036">
    <property type="component" value="Unassembled WGS sequence"/>
</dbReference>
<dbReference type="EMBL" id="BAABME010020793">
    <property type="protein sequence ID" value="GAA0161448.1"/>
    <property type="molecule type" value="Genomic_DNA"/>
</dbReference>
<name>A0AAV3QFY7_LITER</name>
<protein>
    <submittedName>
        <fullName evidence="2">Uncharacterized protein</fullName>
    </submittedName>
</protein>
<organism evidence="2 3">
    <name type="scientific">Lithospermum erythrorhizon</name>
    <name type="common">Purple gromwell</name>
    <name type="synonym">Lithospermum officinale var. erythrorhizon</name>
    <dbReference type="NCBI Taxonomy" id="34254"/>
    <lineage>
        <taxon>Eukaryota</taxon>
        <taxon>Viridiplantae</taxon>
        <taxon>Streptophyta</taxon>
        <taxon>Embryophyta</taxon>
        <taxon>Tracheophyta</taxon>
        <taxon>Spermatophyta</taxon>
        <taxon>Magnoliopsida</taxon>
        <taxon>eudicotyledons</taxon>
        <taxon>Gunneridae</taxon>
        <taxon>Pentapetalae</taxon>
        <taxon>asterids</taxon>
        <taxon>lamiids</taxon>
        <taxon>Boraginales</taxon>
        <taxon>Boraginaceae</taxon>
        <taxon>Boraginoideae</taxon>
        <taxon>Lithospermeae</taxon>
        <taxon>Lithospermum</taxon>
    </lineage>
</organism>
<evidence type="ECO:0000313" key="2">
    <source>
        <dbReference type="EMBL" id="GAA0161448.1"/>
    </source>
</evidence>
<keyword evidence="3" id="KW-1185">Reference proteome</keyword>
<sequence length="162" mass="17967">MAGDRGLKGTSPPSPIRDVSPVRVIDTATIRQVRIFNFVGAEVRIEDLTFTPNHDPFANVSLKQEDASDDIFKEIDEYPNRQAPGEAAKREQHLAEGSSTPATVFSSVPEGYASQTKDGKVRNPGSSRFHLNIPSQFFSRIPNYRTLKSIFLSLMTWVLGSE</sequence>
<proteinExistence type="predicted"/>
<feature type="region of interest" description="Disordered" evidence="1">
    <location>
        <begin position="80"/>
        <end position="125"/>
    </location>
</feature>
<comment type="caution">
    <text evidence="2">The sequence shown here is derived from an EMBL/GenBank/DDBJ whole genome shotgun (WGS) entry which is preliminary data.</text>
</comment>